<feature type="transmembrane region" description="Helical" evidence="1">
    <location>
        <begin position="206"/>
        <end position="225"/>
    </location>
</feature>
<dbReference type="PANTHER" id="PTHR36435">
    <property type="entry name" value="SLR1288 PROTEIN"/>
    <property type="match status" value="1"/>
</dbReference>
<dbReference type="EMBL" id="SOAW01000001">
    <property type="protein sequence ID" value="TDT33157.1"/>
    <property type="molecule type" value="Genomic_DNA"/>
</dbReference>
<keyword evidence="1" id="KW-1133">Transmembrane helix</keyword>
<gene>
    <name evidence="3" type="ORF">CLV29_0760</name>
</gene>
<accession>A0A4R7J9A2</accession>
<comment type="caution">
    <text evidence="3">The sequence shown here is derived from an EMBL/GenBank/DDBJ whole genome shotgun (WGS) entry which is preliminary data.</text>
</comment>
<evidence type="ECO:0000313" key="3">
    <source>
        <dbReference type="EMBL" id="TDT33157.1"/>
    </source>
</evidence>
<dbReference type="AlphaFoldDB" id="A0A4R7J9A2"/>
<dbReference type="Proteomes" id="UP000295371">
    <property type="component" value="Unassembled WGS sequence"/>
</dbReference>
<dbReference type="InterPro" id="IPR003675">
    <property type="entry name" value="Rce1/LyrA-like_dom"/>
</dbReference>
<protein>
    <recommendedName>
        <fullName evidence="2">CAAX prenyl protease 2/Lysostaphin resistance protein A-like domain-containing protein</fullName>
    </recommendedName>
</protein>
<name>A0A4R7J9A2_9ACTN</name>
<evidence type="ECO:0000259" key="2">
    <source>
        <dbReference type="Pfam" id="PF02517"/>
    </source>
</evidence>
<dbReference type="InterPro" id="IPR052710">
    <property type="entry name" value="CAAX_protease"/>
</dbReference>
<feature type="transmembrane region" description="Helical" evidence="1">
    <location>
        <begin position="149"/>
        <end position="167"/>
    </location>
</feature>
<sequence length="295" mass="30315">MSRTAPVQERPDPGLRYTAMVHRTRPGALLAVALLAVAGFVIISSLFSQGLLTVGWFVTGRPGELADYLAAGRAFETPLGMVATNLALGSTIAVAVGCLRLLGLGPRWLISVAGTVRLRWAVVCLLPAVIIFGVLGALGMGAGEAPSPYLWAFVVVIVLTVPTQAIAEELIFRGVLAQALGGIGGAVLGIVGPALVFALLHGSQDLWLFLNRFGFGIVAGVIVWCTGGLEAVMVAHVVNNLIAFGIAAFGPGVAAARTMATMSPTDALLGLAGYLVFGLVVVAIQRIRGPVAVTG</sequence>
<feature type="transmembrane region" description="Helical" evidence="1">
    <location>
        <begin position="120"/>
        <end position="143"/>
    </location>
</feature>
<proteinExistence type="predicted"/>
<dbReference type="OrthoDB" id="2680086at2"/>
<keyword evidence="1" id="KW-0812">Transmembrane</keyword>
<keyword evidence="1" id="KW-0472">Membrane</keyword>
<evidence type="ECO:0000313" key="4">
    <source>
        <dbReference type="Proteomes" id="UP000295371"/>
    </source>
</evidence>
<feature type="domain" description="CAAX prenyl protease 2/Lysostaphin resistance protein A-like" evidence="2">
    <location>
        <begin position="151"/>
        <end position="242"/>
    </location>
</feature>
<reference evidence="3 4" key="1">
    <citation type="submission" date="2019-03" db="EMBL/GenBank/DDBJ databases">
        <title>Genomic Encyclopedia of Archaeal and Bacterial Type Strains, Phase II (KMG-II): from individual species to whole genera.</title>
        <authorList>
            <person name="Goeker M."/>
        </authorList>
    </citation>
    <scope>NUCLEOTIDE SEQUENCE [LARGE SCALE GENOMIC DNA]</scope>
    <source>
        <strain evidence="3 4">DSM 24323</strain>
    </source>
</reference>
<feature type="transmembrane region" description="Helical" evidence="1">
    <location>
        <begin position="267"/>
        <end position="284"/>
    </location>
</feature>
<dbReference type="Pfam" id="PF02517">
    <property type="entry name" value="Rce1-like"/>
    <property type="match status" value="1"/>
</dbReference>
<feature type="transmembrane region" description="Helical" evidence="1">
    <location>
        <begin position="78"/>
        <end position="99"/>
    </location>
</feature>
<dbReference type="GO" id="GO:0004175">
    <property type="term" value="F:endopeptidase activity"/>
    <property type="evidence" value="ECO:0007669"/>
    <property type="project" value="UniProtKB-ARBA"/>
</dbReference>
<keyword evidence="4" id="KW-1185">Reference proteome</keyword>
<organism evidence="3 4">
    <name type="scientific">Naumannella halotolerans</name>
    <dbReference type="NCBI Taxonomy" id="993414"/>
    <lineage>
        <taxon>Bacteria</taxon>
        <taxon>Bacillati</taxon>
        <taxon>Actinomycetota</taxon>
        <taxon>Actinomycetes</taxon>
        <taxon>Propionibacteriales</taxon>
        <taxon>Propionibacteriaceae</taxon>
        <taxon>Naumannella</taxon>
    </lineage>
</organism>
<dbReference type="RefSeq" id="WP_133753712.1">
    <property type="nucleotide sequence ID" value="NZ_SOAW01000001.1"/>
</dbReference>
<feature type="transmembrane region" description="Helical" evidence="1">
    <location>
        <begin position="28"/>
        <end position="58"/>
    </location>
</feature>
<evidence type="ECO:0000256" key="1">
    <source>
        <dbReference type="SAM" id="Phobius"/>
    </source>
</evidence>
<dbReference type="PANTHER" id="PTHR36435:SF1">
    <property type="entry name" value="CAAX AMINO TERMINAL PROTEASE FAMILY PROTEIN"/>
    <property type="match status" value="1"/>
</dbReference>
<feature type="transmembrane region" description="Helical" evidence="1">
    <location>
        <begin position="237"/>
        <end position="255"/>
    </location>
</feature>
<dbReference type="GO" id="GO:0080120">
    <property type="term" value="P:CAAX-box protein maturation"/>
    <property type="evidence" value="ECO:0007669"/>
    <property type="project" value="UniProtKB-ARBA"/>
</dbReference>
<feature type="transmembrane region" description="Helical" evidence="1">
    <location>
        <begin position="179"/>
        <end position="200"/>
    </location>
</feature>